<feature type="region of interest" description="Disordered" evidence="1">
    <location>
        <begin position="1"/>
        <end position="23"/>
    </location>
</feature>
<evidence type="ECO:0000313" key="2">
    <source>
        <dbReference type="EMBL" id="MBA8915508.1"/>
    </source>
</evidence>
<reference evidence="2 3" key="1">
    <citation type="submission" date="2020-08" db="EMBL/GenBank/DDBJ databases">
        <title>Genomic Encyclopedia of Type Strains, Phase IV (KMG-IV): sequencing the most valuable type-strain genomes for metagenomic binning, comparative biology and taxonomic classification.</title>
        <authorList>
            <person name="Goeker M."/>
        </authorList>
    </citation>
    <scope>NUCLEOTIDE SEQUENCE [LARGE SCALE GENOMIC DNA]</scope>
    <source>
        <strain evidence="2 3">DSM 11490</strain>
    </source>
</reference>
<dbReference type="AlphaFoldDB" id="A0AA40S6S8"/>
<comment type="caution">
    <text evidence="2">The sequence shown here is derived from an EMBL/GenBank/DDBJ whole genome shotgun (WGS) entry which is preliminary data.</text>
</comment>
<keyword evidence="3" id="KW-1185">Reference proteome</keyword>
<accession>A0AA40S6S8</accession>
<feature type="compositionally biased region" description="Low complexity" evidence="1">
    <location>
        <begin position="1"/>
        <end position="14"/>
    </location>
</feature>
<evidence type="ECO:0000313" key="3">
    <source>
        <dbReference type="Proteomes" id="UP000543554"/>
    </source>
</evidence>
<proteinExistence type="predicted"/>
<dbReference type="Proteomes" id="UP000543554">
    <property type="component" value="Unassembled WGS sequence"/>
</dbReference>
<dbReference type="EMBL" id="JACJIB010000009">
    <property type="protein sequence ID" value="MBA8915508.1"/>
    <property type="molecule type" value="Genomic_DNA"/>
</dbReference>
<gene>
    <name evidence="2" type="ORF">HNR51_004614</name>
</gene>
<name>A0AA40S6S8_9HYPH</name>
<sequence>MRSAGALFSLAASSKDTTSGEAAAGPVRWRTFGAPLIPFD</sequence>
<organism evidence="2 3">
    <name type="scientific">Methylorubrum thiocyanatum</name>
    <dbReference type="NCBI Taxonomy" id="47958"/>
    <lineage>
        <taxon>Bacteria</taxon>
        <taxon>Pseudomonadati</taxon>
        <taxon>Pseudomonadota</taxon>
        <taxon>Alphaproteobacteria</taxon>
        <taxon>Hyphomicrobiales</taxon>
        <taxon>Methylobacteriaceae</taxon>
        <taxon>Methylorubrum</taxon>
    </lineage>
</organism>
<evidence type="ECO:0000256" key="1">
    <source>
        <dbReference type="SAM" id="MobiDB-lite"/>
    </source>
</evidence>
<protein>
    <submittedName>
        <fullName evidence="2">Uncharacterized protein</fullName>
    </submittedName>
</protein>